<keyword evidence="1" id="KW-0175">Coiled coil</keyword>
<evidence type="ECO:0000256" key="1">
    <source>
        <dbReference type="SAM" id="Coils"/>
    </source>
</evidence>
<dbReference type="eggNOG" id="ENOG502SIVW">
    <property type="taxonomic scope" value="Eukaryota"/>
</dbReference>
<dbReference type="Proteomes" id="UP000070720">
    <property type="component" value="Chromosome 1"/>
</dbReference>
<dbReference type="AlphaFoldDB" id="A0A098DDK0"/>
<evidence type="ECO:0000256" key="2">
    <source>
        <dbReference type="SAM" id="MobiDB-lite"/>
    </source>
</evidence>
<keyword evidence="5" id="KW-1185">Reference proteome</keyword>
<feature type="coiled-coil region" evidence="1">
    <location>
        <begin position="518"/>
        <end position="573"/>
    </location>
</feature>
<gene>
    <name evidence="3" type="ORF">FGRAMPH1_01T08437</name>
</gene>
<feature type="compositionally biased region" description="Polar residues" evidence="2">
    <location>
        <begin position="400"/>
        <end position="414"/>
    </location>
</feature>
<reference evidence="4 5" key="2">
    <citation type="journal article" date="2010" name="Nature">
        <title>Comparative genomics reveals mobile pathogenicity chromosomes in Fusarium.</title>
        <authorList>
            <person name="Ma L.J."/>
            <person name="van der Does H.C."/>
            <person name="Borkovich K.A."/>
            <person name="Coleman J.J."/>
            <person name="Daboussi M.J."/>
            <person name="Di Pietro A."/>
            <person name="Dufresne M."/>
            <person name="Freitag M."/>
            <person name="Grabherr M."/>
            <person name="Henrissat B."/>
            <person name="Houterman P.M."/>
            <person name="Kang S."/>
            <person name="Shim W.B."/>
            <person name="Woloshuk C."/>
            <person name="Xie X."/>
            <person name="Xu J.R."/>
            <person name="Antoniw J."/>
            <person name="Baker S.E."/>
            <person name="Bluhm B.H."/>
            <person name="Breakspear A."/>
            <person name="Brown D.W."/>
            <person name="Butchko R.A."/>
            <person name="Chapman S."/>
            <person name="Coulson R."/>
            <person name="Coutinho P.M."/>
            <person name="Danchin E.G."/>
            <person name="Diener A."/>
            <person name="Gale L.R."/>
            <person name="Gardiner D.M."/>
            <person name="Goff S."/>
            <person name="Hammond-Kosack K.E."/>
            <person name="Hilburn K."/>
            <person name="Hua-Van A."/>
            <person name="Jonkers W."/>
            <person name="Kazan K."/>
            <person name="Kodira C.D."/>
            <person name="Koehrsen M."/>
            <person name="Kumar L."/>
            <person name="Lee Y.H."/>
            <person name="Li L."/>
            <person name="Manners J.M."/>
            <person name="Miranda-Saavedra D."/>
            <person name="Mukherjee M."/>
            <person name="Park G."/>
            <person name="Park J."/>
            <person name="Park S.Y."/>
            <person name="Proctor R.H."/>
            <person name="Regev A."/>
            <person name="Ruiz-Roldan M.C."/>
            <person name="Sain D."/>
            <person name="Sakthikumar S."/>
            <person name="Sykes S."/>
            <person name="Schwartz D.C."/>
            <person name="Turgeon B.G."/>
            <person name="Wapinski I."/>
            <person name="Yoder O."/>
            <person name="Young S."/>
            <person name="Zeng Q."/>
            <person name="Zhou S."/>
            <person name="Galagan J."/>
            <person name="Cuomo C.A."/>
            <person name="Kistler H.C."/>
            <person name="Rep M."/>
        </authorList>
    </citation>
    <scope>GENOME REANNOTATION</scope>
    <source>
        <strain evidence="5">ATCC MYA-4620 / CBS 123657 / FGSC 9075 / NRRL 31084 / PH-1</strain>
        <strain evidence="4">PH-1 / ATCC MYA-4620 / FGSC 9075 / NRRL 31084</strain>
    </source>
</reference>
<accession>A0A0E0RXP6</accession>
<evidence type="ECO:0000313" key="4">
    <source>
        <dbReference type="EnsemblFungi" id="CEF76021"/>
    </source>
</evidence>
<dbReference type="VEuPathDB" id="FungiDB:FGRAMPH1_01G08437"/>
<reference evidence="4" key="4">
    <citation type="submission" date="2017-01" db="UniProtKB">
        <authorList>
            <consortium name="EnsemblFungi"/>
        </authorList>
    </citation>
    <scope>IDENTIFICATION</scope>
    <source>
        <strain evidence="4">PH-1 / ATCC MYA-4620 / FGSC 9075 / NRRL 31084</strain>
    </source>
</reference>
<reference evidence="4 5" key="1">
    <citation type="journal article" date="2007" name="Science">
        <title>The Fusarium graminearum genome reveals a link between localized polymorphism and pathogen specialization.</title>
        <authorList>
            <person name="Cuomo C.A."/>
            <person name="Gueldener U."/>
            <person name="Xu J.-R."/>
            <person name="Trail F."/>
            <person name="Turgeon B.G."/>
            <person name="Di Pietro A."/>
            <person name="Walton J.D."/>
            <person name="Ma L.-J."/>
            <person name="Baker S.E."/>
            <person name="Rep M."/>
            <person name="Adam G."/>
            <person name="Antoniw J."/>
            <person name="Baldwin T."/>
            <person name="Calvo S.E."/>
            <person name="Chang Y.-L."/>
            <person name="DeCaprio D."/>
            <person name="Gale L.R."/>
            <person name="Gnerre S."/>
            <person name="Goswami R.S."/>
            <person name="Hammond-Kosack K."/>
            <person name="Harris L.J."/>
            <person name="Hilburn K."/>
            <person name="Kennell J.C."/>
            <person name="Kroken S."/>
            <person name="Magnuson J.K."/>
            <person name="Mannhaupt G."/>
            <person name="Mauceli E.W."/>
            <person name="Mewes H.-W."/>
            <person name="Mitterbauer R."/>
            <person name="Muehlbauer G."/>
            <person name="Muensterkoetter M."/>
            <person name="Nelson D."/>
            <person name="O'Donnell K."/>
            <person name="Ouellet T."/>
            <person name="Qi W."/>
            <person name="Quesneville H."/>
            <person name="Roncero M.I.G."/>
            <person name="Seong K.-Y."/>
            <person name="Tetko I.V."/>
            <person name="Urban M."/>
            <person name="Waalwijk C."/>
            <person name="Ward T.J."/>
            <person name="Yao J."/>
            <person name="Birren B.W."/>
            <person name="Kistler H.C."/>
        </authorList>
    </citation>
    <scope>NUCLEOTIDE SEQUENCE [LARGE SCALE GENOMIC DNA]</scope>
    <source>
        <strain evidence="5">ATCC MYA-4620 / CBS 123657 / FGSC 9075 / NRRL 31084 / PH-1</strain>
        <strain evidence="4">PH-1 / ATCC MYA-4620 / FGSC 9075 / NRRL 31084</strain>
    </source>
</reference>
<name>A0A098DDK0_GIBZE</name>
<dbReference type="EnsemblFungi" id="CEF76021">
    <property type="protein sequence ID" value="CEF76021"/>
    <property type="gene ID" value="FGRRES_17393"/>
</dbReference>
<accession>A0A098DDK0</accession>
<evidence type="ECO:0000313" key="3">
    <source>
        <dbReference type="EMBL" id="CEF76021.1"/>
    </source>
</evidence>
<proteinExistence type="predicted"/>
<sequence>MTLRLAPYNDAMRLGQGFNSYTHELCIDQAVKVKQRKNVESKGETSQVVSYSARFVEKLSDVVETMNVSYSSAIKKGTIEISGNSSTVDETTFKSSHLNAVVAVKVVNQTISTEDECEFQQLENNEAAMYSRFNEIYGDSYISGFIEGGDFTGIVSIKVLDGHDVKSAVEAIKSGLNMNSKTEVEEFVLGPSDNSSRSTLATALKDTETTISISWIGGAQIKDASRAWDIDSMYEAAAAFPAAVAQCPQRTWAILTPYKANRSFVKWSTGSPVKALQYDLIASFTAELFDSFMDYKMLLKDVQNIISNRKDYRQRIGVVDAIDTNLKTLLSVRGALRDEQTKIVEAIGVLSKDPSVLKRQGAWSTTNRVPLVKQIIEKALGHAANWEPKLLAVKPASAQDPVQSGSVDVSQAQKAESDDEVLVDSATSSIATPVTSDGKTQVTATAASDLSKPVVEFNFDTLMPPEVWEDLLPEPIEPPKYGQVNVMPQPAHPNSLLSQLMPPPDGSSGPGVVVSQSYDAMQRELESFRKEKLAAEKLAADAEAAREKQAREYAALNAQYAQYKADAERTQTSQASQISEKTSMIETKEAEIQRQKAAHSQVLTERDEAQARDNQKQNEINALKECALDGLTAKKITVITITYGNRVYYELGWTTDSFNLVPKVEQMIASRGSFVINDPWFGHDPLPGLQKQCTITYRFNTPGQSRRIRTMCGKQHDTGRFDAL</sequence>
<dbReference type="InParanoid" id="A0A098DDK0"/>
<organism evidence="3 5">
    <name type="scientific">Gibberella zeae (strain ATCC MYA-4620 / CBS 123657 / FGSC 9075 / NRRL 31084 / PH-1)</name>
    <name type="common">Wheat head blight fungus</name>
    <name type="synonym">Fusarium graminearum</name>
    <dbReference type="NCBI Taxonomy" id="229533"/>
    <lineage>
        <taxon>Eukaryota</taxon>
        <taxon>Fungi</taxon>
        <taxon>Dikarya</taxon>
        <taxon>Ascomycota</taxon>
        <taxon>Pezizomycotina</taxon>
        <taxon>Sordariomycetes</taxon>
        <taxon>Hypocreomycetidae</taxon>
        <taxon>Hypocreales</taxon>
        <taxon>Nectriaceae</taxon>
        <taxon>Fusarium</taxon>
    </lineage>
</organism>
<reference evidence="3 5" key="3">
    <citation type="journal article" date="2015" name="BMC Genomics">
        <title>The completed genome sequence of the pathogenic ascomycete fungus Fusarium graminearum.</title>
        <authorList>
            <person name="King R."/>
            <person name="Urban M."/>
            <person name="Hammond-Kosack M.C."/>
            <person name="Hassani-Pak K."/>
            <person name="Hammond-Kosack K.E."/>
        </authorList>
    </citation>
    <scope>NUCLEOTIDE SEQUENCE [LARGE SCALE GENOMIC DNA]</scope>
    <source>
        <strain evidence="5">ATCC MYA-4620 / CBS 123657 / FGSC 9075 / NRRL 31084 / PH-1</strain>
        <strain evidence="3">PH-1</strain>
    </source>
</reference>
<evidence type="ECO:0000313" key="5">
    <source>
        <dbReference type="Proteomes" id="UP000070720"/>
    </source>
</evidence>
<protein>
    <submittedName>
        <fullName evidence="3">Chromosome 1, complete genome</fullName>
    </submittedName>
</protein>
<feature type="region of interest" description="Disordered" evidence="2">
    <location>
        <begin position="400"/>
        <end position="423"/>
    </location>
</feature>
<dbReference type="EMBL" id="HG970332">
    <property type="protein sequence ID" value="CEF76021.1"/>
    <property type="molecule type" value="Genomic_DNA"/>
</dbReference>